<gene>
    <name evidence="1" type="ORF">NBR_LOCUS20700</name>
</gene>
<dbReference type="EMBL" id="UYSL01025426">
    <property type="protein sequence ID" value="VDL84438.1"/>
    <property type="molecule type" value="Genomic_DNA"/>
</dbReference>
<name>A0A0N4YTX7_NIPBR</name>
<evidence type="ECO:0000313" key="3">
    <source>
        <dbReference type="WBParaSite" id="NBR_0002069901-mRNA-1"/>
    </source>
</evidence>
<dbReference type="SUPFAM" id="SSF47862">
    <property type="entry name" value="Saposin"/>
    <property type="match status" value="1"/>
</dbReference>
<sequence>MNLAGPANMHCQQIASDNLPLIYNLLRAGKGAYYICQQLQLC</sequence>
<reference evidence="1 2" key="2">
    <citation type="submission" date="2018-11" db="EMBL/GenBank/DDBJ databases">
        <authorList>
            <consortium name="Pathogen Informatics"/>
        </authorList>
    </citation>
    <scope>NUCLEOTIDE SEQUENCE [LARGE SCALE GENOMIC DNA]</scope>
</reference>
<evidence type="ECO:0000313" key="2">
    <source>
        <dbReference type="Proteomes" id="UP000271162"/>
    </source>
</evidence>
<protein>
    <submittedName>
        <fullName evidence="3">Transcriptional regulator</fullName>
    </submittedName>
</protein>
<evidence type="ECO:0000313" key="1">
    <source>
        <dbReference type="EMBL" id="VDL84438.1"/>
    </source>
</evidence>
<keyword evidence="2" id="KW-1185">Reference proteome</keyword>
<accession>A0A0N4YTX7</accession>
<dbReference type="OMA" id="ANISCHR"/>
<organism evidence="3">
    <name type="scientific">Nippostrongylus brasiliensis</name>
    <name type="common">Rat hookworm</name>
    <dbReference type="NCBI Taxonomy" id="27835"/>
    <lineage>
        <taxon>Eukaryota</taxon>
        <taxon>Metazoa</taxon>
        <taxon>Ecdysozoa</taxon>
        <taxon>Nematoda</taxon>
        <taxon>Chromadorea</taxon>
        <taxon>Rhabditida</taxon>
        <taxon>Rhabditina</taxon>
        <taxon>Rhabditomorpha</taxon>
        <taxon>Strongyloidea</taxon>
        <taxon>Heligmosomidae</taxon>
        <taxon>Nippostrongylus</taxon>
    </lineage>
</organism>
<reference evidence="3" key="1">
    <citation type="submission" date="2017-02" db="UniProtKB">
        <authorList>
            <consortium name="WormBaseParasite"/>
        </authorList>
    </citation>
    <scope>IDENTIFICATION</scope>
</reference>
<proteinExistence type="predicted"/>
<dbReference type="InterPro" id="IPR011001">
    <property type="entry name" value="Saposin-like"/>
</dbReference>
<dbReference type="WBParaSite" id="NBR_0002069901-mRNA-1">
    <property type="protein sequence ID" value="NBR_0002069901-mRNA-1"/>
    <property type="gene ID" value="NBR_0002069901"/>
</dbReference>
<dbReference type="AlphaFoldDB" id="A0A0N4YTX7"/>
<dbReference type="Proteomes" id="UP000271162">
    <property type="component" value="Unassembled WGS sequence"/>
</dbReference>